<evidence type="ECO:0000259" key="7">
    <source>
        <dbReference type="Pfam" id="PF14322"/>
    </source>
</evidence>
<protein>
    <submittedName>
        <fullName evidence="8">RagB/SusD family nutrient uptake outer membrane protein</fullName>
    </submittedName>
</protein>
<comment type="subcellular location">
    <subcellularLocation>
        <location evidence="1">Cell outer membrane</location>
    </subcellularLocation>
</comment>
<gene>
    <name evidence="8" type="ORF">H9853_09895</name>
</gene>
<dbReference type="InterPro" id="IPR033985">
    <property type="entry name" value="SusD-like_N"/>
</dbReference>
<keyword evidence="5" id="KW-0998">Cell outer membrane</keyword>
<evidence type="ECO:0000313" key="9">
    <source>
        <dbReference type="Proteomes" id="UP000824156"/>
    </source>
</evidence>
<name>A0A9D2AZW8_9SPHI</name>
<dbReference type="CDD" id="cd08977">
    <property type="entry name" value="SusD"/>
    <property type="match status" value="1"/>
</dbReference>
<keyword evidence="3" id="KW-0732">Signal</keyword>
<dbReference type="SUPFAM" id="SSF48452">
    <property type="entry name" value="TPR-like"/>
    <property type="match status" value="1"/>
</dbReference>
<accession>A0A9D2AZW8</accession>
<evidence type="ECO:0000256" key="2">
    <source>
        <dbReference type="ARBA" id="ARBA00006275"/>
    </source>
</evidence>
<sequence length="515" mass="58888">MFKNNIYITLLTLLFLTVSCQGFLEKNPLNSVSENIFWNDENDVEIAVAGVYSRLQENFLGYERVYLDALTDNAFADPGNSNQSNLSRMTIGGISPGLGGVLSNLYSTPYKVISSANFFLDNVDRVELDEEVLNGYRAEIRFLRALAYFDLVQNYGGVVIYKNFFSKVEDARIPKSSEQEVYDFIHEDLDFAIDHLNNSPYKGKAVKASAQGIKARAYMVQEKWESARPLLEEIINSGLFGLSDNFEQLFTTEGQKKSNVAREILFATQYLAPNNVHRLKPGAGGLDIELGWFAMMQPYENLVRTFQMNDGLSEQESPLYDQDKPFENRDPRLYLTVKMPEEVWVNPQTGYVWSEFYNSYTGFHVRKYVDLSRLPLTSSTASQTDQNYIHLRYADVLLMYAEVLNEIGGPVPEAYDAINQVRARKGVEMPAIDASIVSSQTELREVIRKERRVELALEGVRYHDLKRWKIAHIVLPEIKNPSGVQYVFKEHHYRLPFTISELENNPALEQNPGYN</sequence>
<proteinExistence type="inferred from homology"/>
<dbReference type="Proteomes" id="UP000824156">
    <property type="component" value="Unassembled WGS sequence"/>
</dbReference>
<dbReference type="Pfam" id="PF07980">
    <property type="entry name" value="SusD_RagB"/>
    <property type="match status" value="1"/>
</dbReference>
<organism evidence="8 9">
    <name type="scientific">Candidatus Sphingobacterium stercoripullorum</name>
    <dbReference type="NCBI Taxonomy" id="2838759"/>
    <lineage>
        <taxon>Bacteria</taxon>
        <taxon>Pseudomonadati</taxon>
        <taxon>Bacteroidota</taxon>
        <taxon>Sphingobacteriia</taxon>
        <taxon>Sphingobacteriales</taxon>
        <taxon>Sphingobacteriaceae</taxon>
        <taxon>Sphingobacterium</taxon>
    </lineage>
</organism>
<comment type="caution">
    <text evidence="8">The sequence shown here is derived from an EMBL/GenBank/DDBJ whole genome shotgun (WGS) entry which is preliminary data.</text>
</comment>
<evidence type="ECO:0000313" key="8">
    <source>
        <dbReference type="EMBL" id="HIX55329.1"/>
    </source>
</evidence>
<feature type="domain" description="SusD-like N-terminal" evidence="7">
    <location>
        <begin position="23"/>
        <end position="218"/>
    </location>
</feature>
<dbReference type="PROSITE" id="PS51257">
    <property type="entry name" value="PROKAR_LIPOPROTEIN"/>
    <property type="match status" value="1"/>
</dbReference>
<dbReference type="Pfam" id="PF14322">
    <property type="entry name" value="SusD-like_3"/>
    <property type="match status" value="1"/>
</dbReference>
<dbReference type="Gene3D" id="1.25.40.390">
    <property type="match status" value="1"/>
</dbReference>
<reference evidence="8" key="1">
    <citation type="journal article" date="2021" name="PeerJ">
        <title>Extensive microbial diversity within the chicken gut microbiome revealed by metagenomics and culture.</title>
        <authorList>
            <person name="Gilroy R."/>
            <person name="Ravi A."/>
            <person name="Getino M."/>
            <person name="Pursley I."/>
            <person name="Horton D.L."/>
            <person name="Alikhan N.F."/>
            <person name="Baker D."/>
            <person name="Gharbi K."/>
            <person name="Hall N."/>
            <person name="Watson M."/>
            <person name="Adriaenssens E.M."/>
            <person name="Foster-Nyarko E."/>
            <person name="Jarju S."/>
            <person name="Secka A."/>
            <person name="Antonio M."/>
            <person name="Oren A."/>
            <person name="Chaudhuri R.R."/>
            <person name="La Ragione R."/>
            <person name="Hildebrand F."/>
            <person name="Pallen M.J."/>
        </authorList>
    </citation>
    <scope>NUCLEOTIDE SEQUENCE</scope>
    <source>
        <strain evidence="8">1719</strain>
    </source>
</reference>
<dbReference type="InterPro" id="IPR012944">
    <property type="entry name" value="SusD_RagB_dom"/>
</dbReference>
<dbReference type="InterPro" id="IPR011990">
    <property type="entry name" value="TPR-like_helical_dom_sf"/>
</dbReference>
<reference evidence="8" key="2">
    <citation type="submission" date="2021-04" db="EMBL/GenBank/DDBJ databases">
        <authorList>
            <person name="Gilroy R."/>
        </authorList>
    </citation>
    <scope>NUCLEOTIDE SEQUENCE</scope>
    <source>
        <strain evidence="8">1719</strain>
    </source>
</reference>
<evidence type="ECO:0000256" key="5">
    <source>
        <dbReference type="ARBA" id="ARBA00023237"/>
    </source>
</evidence>
<evidence type="ECO:0000256" key="1">
    <source>
        <dbReference type="ARBA" id="ARBA00004442"/>
    </source>
</evidence>
<dbReference type="EMBL" id="DXEZ01000273">
    <property type="protein sequence ID" value="HIX55329.1"/>
    <property type="molecule type" value="Genomic_DNA"/>
</dbReference>
<feature type="domain" description="RagB/SusD" evidence="6">
    <location>
        <begin position="293"/>
        <end position="514"/>
    </location>
</feature>
<keyword evidence="4" id="KW-0472">Membrane</keyword>
<evidence type="ECO:0000259" key="6">
    <source>
        <dbReference type="Pfam" id="PF07980"/>
    </source>
</evidence>
<evidence type="ECO:0000256" key="3">
    <source>
        <dbReference type="ARBA" id="ARBA00022729"/>
    </source>
</evidence>
<dbReference type="GO" id="GO:0009279">
    <property type="term" value="C:cell outer membrane"/>
    <property type="evidence" value="ECO:0007669"/>
    <property type="project" value="UniProtKB-SubCell"/>
</dbReference>
<dbReference type="AlphaFoldDB" id="A0A9D2AZW8"/>
<evidence type="ECO:0000256" key="4">
    <source>
        <dbReference type="ARBA" id="ARBA00023136"/>
    </source>
</evidence>
<comment type="similarity">
    <text evidence="2">Belongs to the SusD family.</text>
</comment>